<dbReference type="AlphaFoldDB" id="J9FP10"/>
<proteinExistence type="predicted"/>
<comment type="caution">
    <text evidence="2">The sequence shown here is derived from an EMBL/GenBank/DDBJ whole genome shotgun (WGS) entry which is preliminary data.</text>
</comment>
<feature type="transmembrane region" description="Helical" evidence="1">
    <location>
        <begin position="6"/>
        <end position="28"/>
    </location>
</feature>
<name>J9FP10_9ZZZZ</name>
<sequence>MAIVIIGGLMVATAFTLFVFPLVVEVVYGKVKNLKYQR</sequence>
<gene>
    <name evidence="2" type="ORF">EVA_15707</name>
</gene>
<reference evidence="2" key="1">
    <citation type="journal article" date="2012" name="PLoS ONE">
        <title>Gene sets for utilization of primary and secondary nutrition supplies in the distal gut of endangered iberian lynx.</title>
        <authorList>
            <person name="Alcaide M."/>
            <person name="Messina E."/>
            <person name="Richter M."/>
            <person name="Bargiela R."/>
            <person name="Peplies J."/>
            <person name="Huws S.A."/>
            <person name="Newbold C.J."/>
            <person name="Golyshin P.N."/>
            <person name="Simon M.A."/>
            <person name="Lopez G."/>
            <person name="Yakimov M.M."/>
            <person name="Ferrer M."/>
        </authorList>
    </citation>
    <scope>NUCLEOTIDE SEQUENCE</scope>
</reference>
<keyword evidence="1" id="KW-0812">Transmembrane</keyword>
<dbReference type="EMBL" id="AMCI01005410">
    <property type="protein sequence ID" value="EJW96193.1"/>
    <property type="molecule type" value="Genomic_DNA"/>
</dbReference>
<evidence type="ECO:0000256" key="1">
    <source>
        <dbReference type="SAM" id="Phobius"/>
    </source>
</evidence>
<keyword evidence="1" id="KW-0472">Membrane</keyword>
<organism evidence="2">
    <name type="scientific">gut metagenome</name>
    <dbReference type="NCBI Taxonomy" id="749906"/>
    <lineage>
        <taxon>unclassified sequences</taxon>
        <taxon>metagenomes</taxon>
        <taxon>organismal metagenomes</taxon>
    </lineage>
</organism>
<accession>J9FP10</accession>
<keyword evidence="1" id="KW-1133">Transmembrane helix</keyword>
<evidence type="ECO:0000313" key="2">
    <source>
        <dbReference type="EMBL" id="EJW96193.1"/>
    </source>
</evidence>
<protein>
    <submittedName>
        <fullName evidence="2">Uncharacterized protein</fullName>
    </submittedName>
</protein>